<accession>A0A8T2T1A6</accession>
<keyword evidence="7" id="KW-1185">Reference proteome</keyword>
<dbReference type="EMBL" id="CM035420">
    <property type="protein sequence ID" value="KAH7404205.1"/>
    <property type="molecule type" value="Genomic_DNA"/>
</dbReference>
<dbReference type="GO" id="GO:0007165">
    <property type="term" value="P:signal transduction"/>
    <property type="evidence" value="ECO:0007669"/>
    <property type="project" value="InterPro"/>
</dbReference>
<evidence type="ECO:0000313" key="6">
    <source>
        <dbReference type="EMBL" id="KAH7404205.1"/>
    </source>
</evidence>
<dbReference type="PROSITE" id="PS50104">
    <property type="entry name" value="TIR"/>
    <property type="match status" value="2"/>
</dbReference>
<evidence type="ECO:0000256" key="1">
    <source>
        <dbReference type="ARBA" id="ARBA00011982"/>
    </source>
</evidence>
<dbReference type="OMA" id="FASSIWC"/>
<protein>
    <recommendedName>
        <fullName evidence="1">ADP-ribosyl cyclase/cyclic ADP-ribose hydrolase</fullName>
        <ecNumber evidence="1">3.2.2.6</ecNumber>
    </recommendedName>
</protein>
<feature type="domain" description="TIR" evidence="5">
    <location>
        <begin position="165"/>
        <end position="319"/>
    </location>
</feature>
<dbReference type="Pfam" id="PF01582">
    <property type="entry name" value="TIR"/>
    <property type="match status" value="2"/>
</dbReference>
<dbReference type="SMART" id="SM00255">
    <property type="entry name" value="TIR"/>
    <property type="match status" value="2"/>
</dbReference>
<evidence type="ECO:0000259" key="5">
    <source>
        <dbReference type="PROSITE" id="PS50104"/>
    </source>
</evidence>
<gene>
    <name evidence="6" type="ORF">KP509_15G015400</name>
</gene>
<dbReference type="PANTHER" id="PTHR32009:SF39">
    <property type="entry name" value="TIR DOMAIN-CONTAINING PROTEIN"/>
    <property type="match status" value="1"/>
</dbReference>
<dbReference type="InterPro" id="IPR035897">
    <property type="entry name" value="Toll_tir_struct_dom_sf"/>
</dbReference>
<feature type="domain" description="TIR" evidence="5">
    <location>
        <begin position="4"/>
        <end position="140"/>
    </location>
</feature>
<dbReference type="GO" id="GO:0061809">
    <property type="term" value="F:NAD+ nucleosidase activity, cyclic ADP-ribose generating"/>
    <property type="evidence" value="ECO:0007669"/>
    <property type="project" value="UniProtKB-EC"/>
</dbReference>
<evidence type="ECO:0000256" key="2">
    <source>
        <dbReference type="ARBA" id="ARBA00022801"/>
    </source>
</evidence>
<sequence length="319" mass="36770">MTSKDYDVYICHRGSDTKRNVVSILRGMLCSKGIKCFVDYGMKEGVEIYSSIEEAIRSSQVHIIILSADFASSIWCLDEARQVMDIQESACTSTTAARVIPVFCDVERSVIQQQASVLESEVRSTVAYDLERWGEVLETFSYKQGPEERLRWGKALEQISYLEGFEYDTKTMRSELKRNAVSILCGMLRSRRITYFNYIRTEEATDVKSDTSVGIKHSKLHIVFLSPNFPRSKRCLDELVEIMHAQGSAHRIIPVFYDVQPYTVRSHETGSIYDLNLEESTSEERARWATALHEISYFRGFHYNTQTIYLSRSNVVWYS</sequence>
<keyword evidence="2" id="KW-0378">Hydrolase</keyword>
<comment type="caution">
    <text evidence="6">The sequence shown here is derived from an EMBL/GenBank/DDBJ whole genome shotgun (WGS) entry which is preliminary data.</text>
</comment>
<dbReference type="OrthoDB" id="6160824at2759"/>
<dbReference type="PANTHER" id="PTHR32009">
    <property type="entry name" value="TMV RESISTANCE PROTEIN N-LIKE"/>
    <property type="match status" value="1"/>
</dbReference>
<organism evidence="6 7">
    <name type="scientific">Ceratopteris richardii</name>
    <name type="common">Triangle waterfern</name>
    <dbReference type="NCBI Taxonomy" id="49495"/>
    <lineage>
        <taxon>Eukaryota</taxon>
        <taxon>Viridiplantae</taxon>
        <taxon>Streptophyta</taxon>
        <taxon>Embryophyta</taxon>
        <taxon>Tracheophyta</taxon>
        <taxon>Polypodiopsida</taxon>
        <taxon>Polypodiidae</taxon>
        <taxon>Polypodiales</taxon>
        <taxon>Pteridineae</taxon>
        <taxon>Pteridaceae</taxon>
        <taxon>Parkerioideae</taxon>
        <taxon>Ceratopteris</taxon>
    </lineage>
</organism>
<dbReference type="EC" id="3.2.2.6" evidence="1"/>
<proteinExistence type="predicted"/>
<evidence type="ECO:0000256" key="3">
    <source>
        <dbReference type="ARBA" id="ARBA00023027"/>
    </source>
</evidence>
<comment type="catalytic activity">
    <reaction evidence="4">
        <text>NAD(+) + H2O = ADP-D-ribose + nicotinamide + H(+)</text>
        <dbReference type="Rhea" id="RHEA:16301"/>
        <dbReference type="ChEBI" id="CHEBI:15377"/>
        <dbReference type="ChEBI" id="CHEBI:15378"/>
        <dbReference type="ChEBI" id="CHEBI:17154"/>
        <dbReference type="ChEBI" id="CHEBI:57540"/>
        <dbReference type="ChEBI" id="CHEBI:57967"/>
        <dbReference type="EC" id="3.2.2.6"/>
    </reaction>
    <physiologicalReaction direction="left-to-right" evidence="4">
        <dbReference type="Rhea" id="RHEA:16302"/>
    </physiologicalReaction>
</comment>
<dbReference type="SUPFAM" id="SSF52200">
    <property type="entry name" value="Toll/Interleukin receptor TIR domain"/>
    <property type="match status" value="2"/>
</dbReference>
<keyword evidence="3" id="KW-0520">NAD</keyword>
<evidence type="ECO:0000256" key="4">
    <source>
        <dbReference type="ARBA" id="ARBA00047304"/>
    </source>
</evidence>
<dbReference type="InterPro" id="IPR000157">
    <property type="entry name" value="TIR_dom"/>
</dbReference>
<name>A0A8T2T1A6_CERRI</name>
<dbReference type="Gene3D" id="3.40.50.10140">
    <property type="entry name" value="Toll/interleukin-1 receptor homology (TIR) domain"/>
    <property type="match status" value="2"/>
</dbReference>
<dbReference type="Proteomes" id="UP000825935">
    <property type="component" value="Chromosome 15"/>
</dbReference>
<reference evidence="6" key="1">
    <citation type="submission" date="2021-08" db="EMBL/GenBank/DDBJ databases">
        <title>WGS assembly of Ceratopteris richardii.</title>
        <authorList>
            <person name="Marchant D.B."/>
            <person name="Chen G."/>
            <person name="Jenkins J."/>
            <person name="Shu S."/>
            <person name="Leebens-Mack J."/>
            <person name="Grimwood J."/>
            <person name="Schmutz J."/>
            <person name="Soltis P."/>
            <person name="Soltis D."/>
            <person name="Chen Z.-H."/>
        </authorList>
    </citation>
    <scope>NUCLEOTIDE SEQUENCE</scope>
    <source>
        <strain evidence="6">Whitten #5841</strain>
        <tissue evidence="6">Leaf</tissue>
    </source>
</reference>
<dbReference type="AlphaFoldDB" id="A0A8T2T1A6"/>
<evidence type="ECO:0000313" key="7">
    <source>
        <dbReference type="Proteomes" id="UP000825935"/>
    </source>
</evidence>